<dbReference type="EMBL" id="VUMB01000002">
    <property type="protein sequence ID" value="MSS38938.1"/>
    <property type="molecule type" value="Genomic_DNA"/>
</dbReference>
<name>A0A844F131_CLOSV</name>
<comment type="caution">
    <text evidence="1">The sequence shown here is derived from an EMBL/GenBank/DDBJ whole genome shotgun (WGS) entry which is preliminary data.</text>
</comment>
<protein>
    <submittedName>
        <fullName evidence="1">Uncharacterized protein</fullName>
    </submittedName>
</protein>
<dbReference type="Proteomes" id="UP000462363">
    <property type="component" value="Unassembled WGS sequence"/>
</dbReference>
<evidence type="ECO:0000313" key="1">
    <source>
        <dbReference type="EMBL" id="MSS38938.1"/>
    </source>
</evidence>
<sequence length="103" mass="11891">MKLVWAYLEDYNNMTETDIQEKLLNAYPKKVVCLNKNLLFLTPKEASEWVGVSSSAVTKCCTKATKSCGVDKDTNHPIHWLYYDEYIKKYDKSTLLLYGRLSA</sequence>
<proteinExistence type="predicted"/>
<gene>
    <name evidence="1" type="ORF">FYJ37_00880</name>
</gene>
<accession>A0A844F131</accession>
<organism evidence="1 2">
    <name type="scientific">Clostridium scindens (strain JCM 10418 / VPI 12708)</name>
    <dbReference type="NCBI Taxonomy" id="29347"/>
    <lineage>
        <taxon>Bacteria</taxon>
        <taxon>Bacillati</taxon>
        <taxon>Bacillota</taxon>
        <taxon>Clostridia</taxon>
        <taxon>Lachnospirales</taxon>
        <taxon>Lachnospiraceae</taxon>
    </lineage>
</organism>
<dbReference type="AlphaFoldDB" id="A0A844F131"/>
<dbReference type="RefSeq" id="WP_154322699.1">
    <property type="nucleotide sequence ID" value="NZ_VUMB01000002.1"/>
</dbReference>
<reference evidence="1 2" key="1">
    <citation type="submission" date="2019-08" db="EMBL/GenBank/DDBJ databases">
        <title>In-depth cultivation of the pig gut microbiome towards novel bacterial diversity and tailored functional studies.</title>
        <authorList>
            <person name="Wylensek D."/>
            <person name="Hitch T.C.A."/>
            <person name="Clavel T."/>
        </authorList>
    </citation>
    <scope>NUCLEOTIDE SEQUENCE [LARGE SCALE GENOMIC DNA]</scope>
    <source>
        <strain evidence="1 2">BL-389-WT-3D</strain>
    </source>
</reference>
<evidence type="ECO:0000313" key="2">
    <source>
        <dbReference type="Proteomes" id="UP000462363"/>
    </source>
</evidence>